<evidence type="ECO:0000313" key="2">
    <source>
        <dbReference type="EMBL" id="RPA92847.1"/>
    </source>
</evidence>
<dbReference type="EMBL" id="ML120464">
    <property type="protein sequence ID" value="RPA92847.1"/>
    <property type="molecule type" value="Genomic_DNA"/>
</dbReference>
<evidence type="ECO:0008006" key="4">
    <source>
        <dbReference type="Google" id="ProtNLM"/>
    </source>
</evidence>
<proteinExistence type="predicted"/>
<evidence type="ECO:0000313" key="3">
    <source>
        <dbReference type="Proteomes" id="UP000276215"/>
    </source>
</evidence>
<accession>A0A3N4J6E8</accession>
<reference evidence="2 3" key="1">
    <citation type="journal article" date="2018" name="Nat. Ecol. Evol.">
        <title>Pezizomycetes genomes reveal the molecular basis of ectomycorrhizal truffle lifestyle.</title>
        <authorList>
            <person name="Murat C."/>
            <person name="Payen T."/>
            <person name="Noel B."/>
            <person name="Kuo A."/>
            <person name="Morin E."/>
            <person name="Chen J."/>
            <person name="Kohler A."/>
            <person name="Krizsan K."/>
            <person name="Balestrini R."/>
            <person name="Da Silva C."/>
            <person name="Montanini B."/>
            <person name="Hainaut M."/>
            <person name="Levati E."/>
            <person name="Barry K.W."/>
            <person name="Belfiori B."/>
            <person name="Cichocki N."/>
            <person name="Clum A."/>
            <person name="Dockter R.B."/>
            <person name="Fauchery L."/>
            <person name="Guy J."/>
            <person name="Iotti M."/>
            <person name="Le Tacon F."/>
            <person name="Lindquist E.A."/>
            <person name="Lipzen A."/>
            <person name="Malagnac F."/>
            <person name="Mello A."/>
            <person name="Molinier V."/>
            <person name="Miyauchi S."/>
            <person name="Poulain J."/>
            <person name="Riccioni C."/>
            <person name="Rubini A."/>
            <person name="Sitrit Y."/>
            <person name="Splivallo R."/>
            <person name="Traeger S."/>
            <person name="Wang M."/>
            <person name="Zifcakova L."/>
            <person name="Wipf D."/>
            <person name="Zambonelli A."/>
            <person name="Paolocci F."/>
            <person name="Nowrousian M."/>
            <person name="Ottonello S."/>
            <person name="Baldrian P."/>
            <person name="Spatafora J.W."/>
            <person name="Henrissat B."/>
            <person name="Nagy L.G."/>
            <person name="Aury J.M."/>
            <person name="Wincker P."/>
            <person name="Grigoriev I.V."/>
            <person name="Bonfante P."/>
            <person name="Martin F.M."/>
        </authorList>
    </citation>
    <scope>NUCLEOTIDE SEQUENCE [LARGE SCALE GENOMIC DNA]</scope>
    <source>
        <strain evidence="2 3">120613-1</strain>
    </source>
</reference>
<dbReference type="Proteomes" id="UP000276215">
    <property type="component" value="Unassembled WGS sequence"/>
</dbReference>
<name>A0A3N4J6E8_9PEZI</name>
<keyword evidence="3" id="KW-1185">Reference proteome</keyword>
<dbReference type="AlphaFoldDB" id="A0A3N4J6E8"/>
<dbReference type="OrthoDB" id="76215at2759"/>
<feature type="compositionally biased region" description="Polar residues" evidence="1">
    <location>
        <begin position="70"/>
        <end position="81"/>
    </location>
</feature>
<organism evidence="2 3">
    <name type="scientific">Choiromyces venosus 120613-1</name>
    <dbReference type="NCBI Taxonomy" id="1336337"/>
    <lineage>
        <taxon>Eukaryota</taxon>
        <taxon>Fungi</taxon>
        <taxon>Dikarya</taxon>
        <taxon>Ascomycota</taxon>
        <taxon>Pezizomycotina</taxon>
        <taxon>Pezizomycetes</taxon>
        <taxon>Pezizales</taxon>
        <taxon>Tuberaceae</taxon>
        <taxon>Choiromyces</taxon>
    </lineage>
</organism>
<sequence length="130" mass="14299">MASGKAKWINKMVHAMLSSLLQSAKEGKFEENSFKKEAWQKACIATNTVYGTKLDFTQLVEAMAEKVEQQAGSKDSSTSATPAAPDMVFESGGNDESTRMEIIMTLEGYTQGKSRGKQEYIYSNLSTSHL</sequence>
<protein>
    <recommendedName>
        <fullName evidence="4">Myb/SANT-like domain-containing protein</fullName>
    </recommendedName>
</protein>
<gene>
    <name evidence="2" type="ORF">L873DRAFT_1847521</name>
</gene>
<evidence type="ECO:0000256" key="1">
    <source>
        <dbReference type="SAM" id="MobiDB-lite"/>
    </source>
</evidence>
<feature type="region of interest" description="Disordered" evidence="1">
    <location>
        <begin position="67"/>
        <end position="95"/>
    </location>
</feature>